<keyword evidence="4" id="KW-1185">Reference proteome</keyword>
<evidence type="ECO:0000259" key="2">
    <source>
        <dbReference type="Pfam" id="PF13205"/>
    </source>
</evidence>
<proteinExistence type="predicted"/>
<dbReference type="PROSITE" id="PS51257">
    <property type="entry name" value="PROKAR_LIPOPROTEIN"/>
    <property type="match status" value="1"/>
</dbReference>
<keyword evidence="1" id="KW-0732">Signal</keyword>
<evidence type="ECO:0000313" key="3">
    <source>
        <dbReference type="EMBL" id="MFD0992218.1"/>
    </source>
</evidence>
<protein>
    <submittedName>
        <fullName evidence="3">Ig-like domain-containing protein</fullName>
    </submittedName>
</protein>
<evidence type="ECO:0000313" key="4">
    <source>
        <dbReference type="Proteomes" id="UP001597062"/>
    </source>
</evidence>
<comment type="caution">
    <text evidence="3">The sequence shown here is derived from an EMBL/GenBank/DDBJ whole genome shotgun (WGS) entry which is preliminary data.</text>
</comment>
<dbReference type="Proteomes" id="UP001597062">
    <property type="component" value="Unassembled WGS sequence"/>
</dbReference>
<gene>
    <name evidence="3" type="ORF">ACFQ1U_03285</name>
</gene>
<dbReference type="EMBL" id="JBHTJR010000020">
    <property type="protein sequence ID" value="MFD0992218.1"/>
    <property type="molecule type" value="Genomic_DNA"/>
</dbReference>
<evidence type="ECO:0000256" key="1">
    <source>
        <dbReference type="ARBA" id="ARBA00022729"/>
    </source>
</evidence>
<dbReference type="RefSeq" id="WP_386105279.1">
    <property type="nucleotide sequence ID" value="NZ_JBHTJR010000020.1"/>
</dbReference>
<feature type="domain" description="SbsA Ig-like" evidence="2">
    <location>
        <begin position="32"/>
        <end position="134"/>
    </location>
</feature>
<name>A0ABW3JNZ3_9FLAO</name>
<organism evidence="3 4">
    <name type="scientific">Tenacibaculum geojense</name>
    <dbReference type="NCBI Taxonomy" id="915352"/>
    <lineage>
        <taxon>Bacteria</taxon>
        <taxon>Pseudomonadati</taxon>
        <taxon>Bacteroidota</taxon>
        <taxon>Flavobacteriia</taxon>
        <taxon>Flavobacteriales</taxon>
        <taxon>Flavobacteriaceae</taxon>
        <taxon>Tenacibaculum</taxon>
    </lineage>
</organism>
<reference evidence="4" key="1">
    <citation type="journal article" date="2019" name="Int. J. Syst. Evol. Microbiol.">
        <title>The Global Catalogue of Microorganisms (GCM) 10K type strain sequencing project: providing services to taxonomists for standard genome sequencing and annotation.</title>
        <authorList>
            <consortium name="The Broad Institute Genomics Platform"/>
            <consortium name="The Broad Institute Genome Sequencing Center for Infectious Disease"/>
            <person name="Wu L."/>
            <person name="Ma J."/>
        </authorList>
    </citation>
    <scope>NUCLEOTIDE SEQUENCE [LARGE SCALE GENOMIC DNA]</scope>
    <source>
        <strain evidence="4">CCUG 60527</strain>
    </source>
</reference>
<dbReference type="Pfam" id="PF13205">
    <property type="entry name" value="Big_5"/>
    <property type="match status" value="1"/>
</dbReference>
<sequence>MKLSNQLLIIVGFIGIVSSCARKGRPQGGPKDETAPIMVIAKPPHETTNFEEKTIKIYFDEYIVLKDLNKQLVISPPLKNPPLITPQGTPSKFISIKLLDTLKPNTTYTFNFGSAVQDNNENNKLENFKYVFSTGNYIDSLTTQGTVADAISPKLKKNISVLLYEIDSTYTDSIVYKQKPSYVANTADSLNYKFTNLKQGKYYVVGLDETSTDYIFNPKTDKIGFIIDTINLPKDSIIKKPLTVFKEEQKFNFKRGKEAVKGRIEFGFEGKQTDFNVKLLSKVPDTFKAFTQLQQDKDTLNYWHTPIEADSLLFEVKNNAFLDTVTVFLRKEKIDSLAVNSNVSNVLHLNDTLFLTTNTPITKIDTTKFSLVDKDTVSVTHQIKQKSINKIAVLFEAKPKNRYTLDVLPKAITDLFEVANDSLNYKFGTKDTEDYGSITLTVDKKVESPVIIELLIKDKVVKTSYIKNSQIVTFDLLEPKEYTIRAIIDANGNNQWDTGNFLNKTQPEKIIYFDKQPQVRANWSINENFIIE</sequence>
<dbReference type="InterPro" id="IPR032812">
    <property type="entry name" value="SbsA_Ig"/>
</dbReference>
<accession>A0ABW3JNZ3</accession>